<sequence length="131" mass="15555">MIKQCITILLFMMIFACAAKQFPVCYKDGKAYCTYDGRFREKWYQYYEIALSCIEGECYEQALKALEKAKETKSVDHRDHRMARTYGMHFMNYFPHRETGIVYYYLGNYQKALAELEQSIAQQESDKAFLL</sequence>
<dbReference type="InterPro" id="IPR011990">
    <property type="entry name" value="TPR-like_helical_dom_sf"/>
</dbReference>
<feature type="signal peptide" evidence="1">
    <location>
        <begin position="1"/>
        <end position="18"/>
    </location>
</feature>
<comment type="caution">
    <text evidence="2">The sequence shown here is derived from an EMBL/GenBank/DDBJ whole genome shotgun (WGS) entry which is preliminary data.</text>
</comment>
<evidence type="ECO:0008006" key="4">
    <source>
        <dbReference type="Google" id="ProtNLM"/>
    </source>
</evidence>
<dbReference type="EMBL" id="ATBP01000334">
    <property type="protein sequence ID" value="ETR71007.1"/>
    <property type="molecule type" value="Genomic_DNA"/>
</dbReference>
<evidence type="ECO:0000313" key="3">
    <source>
        <dbReference type="Proteomes" id="UP000189670"/>
    </source>
</evidence>
<dbReference type="AlphaFoldDB" id="A0A1V1P7Z7"/>
<evidence type="ECO:0000256" key="1">
    <source>
        <dbReference type="SAM" id="SignalP"/>
    </source>
</evidence>
<reference evidence="3" key="1">
    <citation type="submission" date="2012-11" db="EMBL/GenBank/DDBJ databases">
        <authorList>
            <person name="Lucero-Rivera Y.E."/>
            <person name="Tovar-Ramirez D."/>
        </authorList>
    </citation>
    <scope>NUCLEOTIDE SEQUENCE [LARGE SCALE GENOMIC DNA]</scope>
    <source>
        <strain evidence="3">Araruama</strain>
    </source>
</reference>
<evidence type="ECO:0000313" key="2">
    <source>
        <dbReference type="EMBL" id="ETR71007.1"/>
    </source>
</evidence>
<keyword evidence="1" id="KW-0732">Signal</keyword>
<feature type="chain" id="PRO_5010745865" description="Lipoprotein" evidence="1">
    <location>
        <begin position="19"/>
        <end position="131"/>
    </location>
</feature>
<dbReference type="PROSITE" id="PS51257">
    <property type="entry name" value="PROKAR_LIPOPROTEIN"/>
    <property type="match status" value="1"/>
</dbReference>
<dbReference type="Gene3D" id="1.25.40.10">
    <property type="entry name" value="Tetratricopeptide repeat domain"/>
    <property type="match status" value="1"/>
</dbReference>
<dbReference type="Proteomes" id="UP000189670">
    <property type="component" value="Unassembled WGS sequence"/>
</dbReference>
<organism evidence="2 3">
    <name type="scientific">Candidatus Magnetoglobus multicellularis str. Araruama</name>
    <dbReference type="NCBI Taxonomy" id="890399"/>
    <lineage>
        <taxon>Bacteria</taxon>
        <taxon>Pseudomonadati</taxon>
        <taxon>Thermodesulfobacteriota</taxon>
        <taxon>Desulfobacteria</taxon>
        <taxon>Desulfobacterales</taxon>
        <taxon>Desulfobacteraceae</taxon>
        <taxon>Candidatus Magnetoglobus</taxon>
    </lineage>
</organism>
<name>A0A1V1P7Z7_9BACT</name>
<accession>A0A1V1P7Z7</accession>
<dbReference type="SUPFAM" id="SSF48452">
    <property type="entry name" value="TPR-like"/>
    <property type="match status" value="1"/>
</dbReference>
<gene>
    <name evidence="2" type="ORF">OMM_08403</name>
</gene>
<protein>
    <recommendedName>
        <fullName evidence="4">Lipoprotein</fullName>
    </recommendedName>
</protein>
<proteinExistence type="predicted"/>